<comment type="caution">
    <text evidence="1">The sequence shown here is derived from an EMBL/GenBank/DDBJ whole genome shotgun (WGS) entry which is preliminary data.</text>
</comment>
<sequence length="76" mass="8868">MLVIKKICDYTIPIFGNKRVLPYAKLLVSDGITEKLRPIIDDGGRQYITFNRKRYYIKNAGSLYSPHYVFADERNP</sequence>
<keyword evidence="2" id="KW-1185">Reference proteome</keyword>
<reference evidence="1" key="1">
    <citation type="submission" date="2020-08" db="EMBL/GenBank/DDBJ databases">
        <title>Genome public.</title>
        <authorList>
            <person name="Liu C."/>
            <person name="Sun Q."/>
        </authorList>
    </citation>
    <scope>NUCLEOTIDE SEQUENCE</scope>
    <source>
        <strain evidence="1">BX15</strain>
    </source>
</reference>
<organism evidence="1 2">
    <name type="scientific">Dysosmobacter segnis</name>
    <dbReference type="NCBI Taxonomy" id="2763042"/>
    <lineage>
        <taxon>Bacteria</taxon>
        <taxon>Bacillati</taxon>
        <taxon>Bacillota</taxon>
        <taxon>Clostridia</taxon>
        <taxon>Eubacteriales</taxon>
        <taxon>Oscillospiraceae</taxon>
        <taxon>Dysosmobacter</taxon>
    </lineage>
</organism>
<dbReference type="AlphaFoldDB" id="A0A923MIB5"/>
<gene>
    <name evidence="1" type="ORF">H8Z83_03845</name>
</gene>
<dbReference type="RefSeq" id="WP_130849517.1">
    <property type="nucleotide sequence ID" value="NZ_JACOQI010000002.1"/>
</dbReference>
<evidence type="ECO:0000313" key="1">
    <source>
        <dbReference type="EMBL" id="MBC5769457.1"/>
    </source>
</evidence>
<evidence type="ECO:0000313" key="2">
    <source>
        <dbReference type="Proteomes" id="UP000620327"/>
    </source>
</evidence>
<accession>A0A923MIB5</accession>
<dbReference type="Proteomes" id="UP000620327">
    <property type="component" value="Unassembled WGS sequence"/>
</dbReference>
<proteinExistence type="predicted"/>
<protein>
    <submittedName>
        <fullName evidence="1">Uncharacterized protein</fullName>
    </submittedName>
</protein>
<dbReference type="EMBL" id="JACOQI010000002">
    <property type="protein sequence ID" value="MBC5769457.1"/>
    <property type="molecule type" value="Genomic_DNA"/>
</dbReference>
<name>A0A923MIB5_9FIRM</name>